<reference evidence="1 2" key="1">
    <citation type="submission" date="2012-10" db="EMBL/GenBank/DDBJ databases">
        <title>Genome sequence of Vibrio Cholerae HENC-02.</title>
        <authorList>
            <person name="Eppinger M."/>
            <person name="Hasan N.A."/>
            <person name="Sengamalay N."/>
            <person name="Hine E."/>
            <person name="Su Q."/>
            <person name="Daugherty S.C."/>
            <person name="Young S."/>
            <person name="Sadzewicz L."/>
            <person name="Tallon L."/>
            <person name="Cebula T.A."/>
            <person name="Ravel J."/>
            <person name="Colwell R.R."/>
        </authorList>
    </citation>
    <scope>NUCLEOTIDE SEQUENCE [LARGE SCALE GENOMIC DNA]</scope>
    <source>
        <strain evidence="1 2">HENC-02</strain>
    </source>
</reference>
<organism evidence="1 2">
    <name type="scientific">Vibrio harveyi</name>
    <name type="common">Beneckea harveyi</name>
    <dbReference type="NCBI Taxonomy" id="669"/>
    <lineage>
        <taxon>Bacteria</taxon>
        <taxon>Pseudomonadati</taxon>
        <taxon>Pseudomonadota</taxon>
        <taxon>Gammaproteobacteria</taxon>
        <taxon>Vibrionales</taxon>
        <taxon>Vibrionaceae</taxon>
        <taxon>Vibrio</taxon>
    </lineage>
</organism>
<dbReference type="EMBL" id="AJSR01000865">
    <property type="protein sequence ID" value="EKM32150.1"/>
    <property type="molecule type" value="Genomic_DNA"/>
</dbReference>
<protein>
    <submittedName>
        <fullName evidence="1">Putative virulence-mediating VirC domain protein</fullName>
    </submittedName>
</protein>
<dbReference type="Proteomes" id="UP000008367">
    <property type="component" value="Unassembled WGS sequence"/>
</dbReference>
<accession>A0A454D0H0</accession>
<evidence type="ECO:0000313" key="2">
    <source>
        <dbReference type="Proteomes" id="UP000008367"/>
    </source>
</evidence>
<feature type="non-terminal residue" evidence="1">
    <location>
        <position position="52"/>
    </location>
</feature>
<gene>
    <name evidence="1" type="ORF">VCHENC02_2266A</name>
</gene>
<dbReference type="AlphaFoldDB" id="A0A454D0H0"/>
<evidence type="ECO:0000313" key="1">
    <source>
        <dbReference type="EMBL" id="EKM32150.1"/>
    </source>
</evidence>
<sequence length="52" mass="5783">MEESYQLAQACLDLPNPQNLKGMKAACYEAFSEAYLQDGKFEQAIKSANLPL</sequence>
<name>A0A454D0H0_VIBHA</name>
<comment type="caution">
    <text evidence="1">The sequence shown here is derived from an EMBL/GenBank/DDBJ whole genome shotgun (WGS) entry which is preliminary data.</text>
</comment>
<proteinExistence type="predicted"/>